<proteinExistence type="predicted"/>
<feature type="region of interest" description="Disordered" evidence="1">
    <location>
        <begin position="174"/>
        <end position="200"/>
    </location>
</feature>
<organism evidence="2">
    <name type="scientific">Haptolina ericina</name>
    <dbReference type="NCBI Taxonomy" id="156174"/>
    <lineage>
        <taxon>Eukaryota</taxon>
        <taxon>Haptista</taxon>
        <taxon>Haptophyta</taxon>
        <taxon>Prymnesiophyceae</taxon>
        <taxon>Prymnesiales</taxon>
        <taxon>Prymnesiaceae</taxon>
        <taxon>Haptolina</taxon>
    </lineage>
</organism>
<accession>A0A7S3EXH7</accession>
<name>A0A7S3EXH7_9EUKA</name>
<evidence type="ECO:0000313" key="2">
    <source>
        <dbReference type="EMBL" id="CAE0111599.1"/>
    </source>
</evidence>
<sequence>MIRNPIKRWVSLHDFHVSNQWTDLIPLAKNGKRKLTDAAECIRLHGASNGMCTGAPHDGNFSFSLFSTVAEREACNVSDVFRRYPILLTVEHSDQELPLFLRFLFNDTAKEKKWAAKLEEGMKAVPVPTIPSRYKKTELPEDIEATLAKTMQCDLAIYEQHFGRNAELMRAYTQQRRRNRDRDPTPRLRLPMVAPINGQG</sequence>
<gene>
    <name evidence="2" type="ORF">HERI1096_LOCUS12259</name>
</gene>
<dbReference type="AlphaFoldDB" id="A0A7S3EXH7"/>
<dbReference type="EMBL" id="HBHX01021991">
    <property type="protein sequence ID" value="CAE0111599.1"/>
    <property type="molecule type" value="Transcribed_RNA"/>
</dbReference>
<reference evidence="2" key="1">
    <citation type="submission" date="2021-01" db="EMBL/GenBank/DDBJ databases">
        <authorList>
            <person name="Corre E."/>
            <person name="Pelletier E."/>
            <person name="Niang G."/>
            <person name="Scheremetjew M."/>
            <person name="Finn R."/>
            <person name="Kale V."/>
            <person name="Holt S."/>
            <person name="Cochrane G."/>
            <person name="Meng A."/>
            <person name="Brown T."/>
            <person name="Cohen L."/>
        </authorList>
    </citation>
    <scope>NUCLEOTIDE SEQUENCE</scope>
    <source>
        <strain evidence="2">CCMP281</strain>
    </source>
</reference>
<protein>
    <submittedName>
        <fullName evidence="2">Uncharacterized protein</fullName>
    </submittedName>
</protein>
<evidence type="ECO:0000256" key="1">
    <source>
        <dbReference type="SAM" id="MobiDB-lite"/>
    </source>
</evidence>